<evidence type="ECO:0000313" key="3">
    <source>
        <dbReference type="Proteomes" id="UP001153076"/>
    </source>
</evidence>
<organism evidence="2 3">
    <name type="scientific">Carnegiea gigantea</name>
    <dbReference type="NCBI Taxonomy" id="171969"/>
    <lineage>
        <taxon>Eukaryota</taxon>
        <taxon>Viridiplantae</taxon>
        <taxon>Streptophyta</taxon>
        <taxon>Embryophyta</taxon>
        <taxon>Tracheophyta</taxon>
        <taxon>Spermatophyta</taxon>
        <taxon>Magnoliopsida</taxon>
        <taxon>eudicotyledons</taxon>
        <taxon>Gunneridae</taxon>
        <taxon>Pentapetalae</taxon>
        <taxon>Caryophyllales</taxon>
        <taxon>Cactineae</taxon>
        <taxon>Cactaceae</taxon>
        <taxon>Cactoideae</taxon>
        <taxon>Echinocereeae</taxon>
        <taxon>Carnegiea</taxon>
    </lineage>
</organism>
<protein>
    <submittedName>
        <fullName evidence="2">Uncharacterized protein</fullName>
    </submittedName>
</protein>
<keyword evidence="3" id="KW-1185">Reference proteome</keyword>
<feature type="compositionally biased region" description="Basic residues" evidence="1">
    <location>
        <begin position="31"/>
        <end position="41"/>
    </location>
</feature>
<dbReference type="EMBL" id="JAKOGI010000052">
    <property type="protein sequence ID" value="KAJ8446555.1"/>
    <property type="molecule type" value="Genomic_DNA"/>
</dbReference>
<evidence type="ECO:0000256" key="1">
    <source>
        <dbReference type="SAM" id="MobiDB-lite"/>
    </source>
</evidence>
<proteinExistence type="predicted"/>
<feature type="region of interest" description="Disordered" evidence="1">
    <location>
        <begin position="31"/>
        <end position="53"/>
    </location>
</feature>
<comment type="caution">
    <text evidence="2">The sequence shown here is derived from an EMBL/GenBank/DDBJ whole genome shotgun (WGS) entry which is preliminary data.</text>
</comment>
<dbReference type="Proteomes" id="UP001153076">
    <property type="component" value="Unassembled WGS sequence"/>
</dbReference>
<reference evidence="2" key="1">
    <citation type="submission" date="2022-04" db="EMBL/GenBank/DDBJ databases">
        <title>Carnegiea gigantea Genome sequencing and assembly v2.</title>
        <authorList>
            <person name="Copetti D."/>
            <person name="Sanderson M.J."/>
            <person name="Burquez A."/>
            <person name="Wojciechowski M.F."/>
        </authorList>
    </citation>
    <scope>NUCLEOTIDE SEQUENCE</scope>
    <source>
        <strain evidence="2">SGP5-SGP5p</strain>
        <tissue evidence="2">Aerial part</tissue>
    </source>
</reference>
<name>A0A9Q1KMX3_9CARY</name>
<sequence length="276" mass="31702">MVENRLPNCVKKSSTPHEFDNSLTLIDRELKKKKKGKKRIPHSSGPRSSPKKGIRCCQRFHRMLKKSISAMFTSYLQSKHLFHSLHSLNLGPGGLTVDAGKRLRYRRRTVDGTARWVWAPLLLAAVLRLPAFRLQFSALRLCSASLRLGGLGYRWSGWSGGRRLGGCERRCGWAWWLDSLGSGRDSTESTSFTFVLAFLSVSIHVSVVKLCSGCSYHDKQLRSLHLPARGLHQNCLWLLEVQHRRKQMFTKFGKLTVLFRSSVWWRPWRVSREDNL</sequence>
<evidence type="ECO:0000313" key="2">
    <source>
        <dbReference type="EMBL" id="KAJ8446555.1"/>
    </source>
</evidence>
<dbReference type="AlphaFoldDB" id="A0A9Q1KMX3"/>
<accession>A0A9Q1KMX3</accession>
<gene>
    <name evidence="2" type="ORF">Cgig2_019708</name>
</gene>